<evidence type="ECO:0000313" key="4">
    <source>
        <dbReference type="Proteomes" id="UP000472263"/>
    </source>
</evidence>
<feature type="domain" description="Pyrin" evidence="2">
    <location>
        <begin position="1"/>
        <end position="90"/>
    </location>
</feature>
<dbReference type="InterPro" id="IPR011029">
    <property type="entry name" value="DEATH-like_dom_sf"/>
</dbReference>
<dbReference type="SMART" id="SM01289">
    <property type="entry name" value="PYRIN"/>
    <property type="match status" value="1"/>
</dbReference>
<sequence length="113" mass="13100">MATPKEQLLSVLKALADKDLKEFQWFLQDAEMMKPFPAIPKCDLETADRLDTVDLMVQTYDEDNVEVTRKVLSKMNKNDLVQHLSGTSSGTEGKSWEERKRDTRKYSYNSHIM</sequence>
<accession>A0A668A394</accession>
<evidence type="ECO:0000256" key="1">
    <source>
        <dbReference type="SAM" id="MobiDB-lite"/>
    </source>
</evidence>
<dbReference type="InterPro" id="IPR004020">
    <property type="entry name" value="DAPIN"/>
</dbReference>
<organism evidence="3 4">
    <name type="scientific">Myripristis murdjan</name>
    <name type="common">pinecone soldierfish</name>
    <dbReference type="NCBI Taxonomy" id="586833"/>
    <lineage>
        <taxon>Eukaryota</taxon>
        <taxon>Metazoa</taxon>
        <taxon>Chordata</taxon>
        <taxon>Craniata</taxon>
        <taxon>Vertebrata</taxon>
        <taxon>Euteleostomi</taxon>
        <taxon>Actinopterygii</taxon>
        <taxon>Neopterygii</taxon>
        <taxon>Teleostei</taxon>
        <taxon>Neoteleostei</taxon>
        <taxon>Acanthomorphata</taxon>
        <taxon>Holocentriformes</taxon>
        <taxon>Holocentridae</taxon>
        <taxon>Myripristis</taxon>
    </lineage>
</organism>
<evidence type="ECO:0000313" key="3">
    <source>
        <dbReference type="Ensembl" id="ENSMMDP00005049340.1"/>
    </source>
</evidence>
<protein>
    <recommendedName>
        <fullName evidence="2">Pyrin domain-containing protein</fullName>
    </recommendedName>
</protein>
<dbReference type="Proteomes" id="UP000472263">
    <property type="component" value="Chromosome 2"/>
</dbReference>
<dbReference type="Gene3D" id="1.10.533.10">
    <property type="entry name" value="Death Domain, Fas"/>
    <property type="match status" value="1"/>
</dbReference>
<dbReference type="SUPFAM" id="SSF47986">
    <property type="entry name" value="DEATH domain"/>
    <property type="match status" value="1"/>
</dbReference>
<dbReference type="Pfam" id="PF02758">
    <property type="entry name" value="PYRIN"/>
    <property type="match status" value="1"/>
</dbReference>
<keyword evidence="4" id="KW-1185">Reference proteome</keyword>
<name>A0A668A394_9TELE</name>
<dbReference type="Ensembl" id="ENSMMDT00005050300.1">
    <property type="protein sequence ID" value="ENSMMDP00005049340.1"/>
    <property type="gene ID" value="ENSMMDG00005022420.1"/>
</dbReference>
<dbReference type="CDD" id="cd08321">
    <property type="entry name" value="Pyrin_ASC-like"/>
    <property type="match status" value="1"/>
</dbReference>
<dbReference type="GeneTree" id="ENSGT01090000260202"/>
<reference evidence="3" key="2">
    <citation type="submission" date="2025-08" db="UniProtKB">
        <authorList>
            <consortium name="Ensembl"/>
        </authorList>
    </citation>
    <scope>IDENTIFICATION</scope>
</reference>
<dbReference type="InParanoid" id="A0A668A394"/>
<feature type="region of interest" description="Disordered" evidence="1">
    <location>
        <begin position="81"/>
        <end position="101"/>
    </location>
</feature>
<evidence type="ECO:0000259" key="2">
    <source>
        <dbReference type="PROSITE" id="PS50824"/>
    </source>
</evidence>
<proteinExistence type="predicted"/>
<dbReference type="FunCoup" id="A0A668A394">
    <property type="interactions" value="28"/>
</dbReference>
<dbReference type="PROSITE" id="PS50824">
    <property type="entry name" value="DAPIN"/>
    <property type="match status" value="1"/>
</dbReference>
<dbReference type="AlphaFoldDB" id="A0A668A394"/>
<reference evidence="3" key="3">
    <citation type="submission" date="2025-09" db="UniProtKB">
        <authorList>
            <consortium name="Ensembl"/>
        </authorList>
    </citation>
    <scope>IDENTIFICATION</scope>
</reference>
<reference evidence="3" key="1">
    <citation type="submission" date="2019-06" db="EMBL/GenBank/DDBJ databases">
        <authorList>
            <consortium name="Wellcome Sanger Institute Data Sharing"/>
        </authorList>
    </citation>
    <scope>NUCLEOTIDE SEQUENCE [LARGE SCALE GENOMIC DNA]</scope>
</reference>